<evidence type="ECO:0000256" key="9">
    <source>
        <dbReference type="ARBA" id="ARBA00023170"/>
    </source>
</evidence>
<comment type="caution">
    <text evidence="15">The sequence shown here is derived from an EMBL/GenBank/DDBJ whole genome shotgun (WGS) entry which is preliminary data.</text>
</comment>
<evidence type="ECO:0000259" key="14">
    <source>
        <dbReference type="SMART" id="SM00918"/>
    </source>
</evidence>
<evidence type="ECO:0000256" key="8">
    <source>
        <dbReference type="ARBA" id="ARBA00023136"/>
    </source>
</evidence>
<accession>A0A3R7SJI6</accession>
<dbReference type="EMBL" id="QCYY01003404">
    <property type="protein sequence ID" value="ROT63642.1"/>
    <property type="molecule type" value="Genomic_DNA"/>
</dbReference>
<keyword evidence="8 13" id="KW-0472">Membrane</keyword>
<keyword evidence="6 13" id="KW-1133">Transmembrane helix</keyword>
<evidence type="ECO:0000256" key="10">
    <source>
        <dbReference type="ARBA" id="ARBA00023180"/>
    </source>
</evidence>
<dbReference type="GO" id="GO:0005886">
    <property type="term" value="C:plasma membrane"/>
    <property type="evidence" value="ECO:0007669"/>
    <property type="project" value="UniProtKB-SubCell"/>
</dbReference>
<dbReference type="SUPFAM" id="SSF53850">
    <property type="entry name" value="Periplasmic binding protein-like II"/>
    <property type="match status" value="1"/>
</dbReference>
<proteinExistence type="inferred from homology"/>
<dbReference type="PANTHER" id="PTHR42643:SF24">
    <property type="entry name" value="IONOTROPIC RECEPTOR 60A"/>
    <property type="match status" value="1"/>
</dbReference>
<evidence type="ECO:0000313" key="16">
    <source>
        <dbReference type="Proteomes" id="UP000283509"/>
    </source>
</evidence>
<keyword evidence="7" id="KW-0406">Ion transport</keyword>
<feature type="domain" description="Ionotropic glutamate receptor L-glutamate and glycine-binding" evidence="14">
    <location>
        <begin position="141"/>
        <end position="202"/>
    </location>
</feature>
<keyword evidence="11" id="KW-1071">Ligand-gated ion channel</keyword>
<evidence type="ECO:0000256" key="11">
    <source>
        <dbReference type="ARBA" id="ARBA00023286"/>
    </source>
</evidence>
<keyword evidence="4" id="KW-1003">Cell membrane</keyword>
<feature type="transmembrane region" description="Helical" evidence="13">
    <location>
        <begin position="331"/>
        <end position="355"/>
    </location>
</feature>
<keyword evidence="5 13" id="KW-0812">Transmembrane</keyword>
<dbReference type="SMART" id="SM00918">
    <property type="entry name" value="Lig_chan-Glu_bd"/>
    <property type="match status" value="1"/>
</dbReference>
<dbReference type="InterPro" id="IPR019594">
    <property type="entry name" value="Glu/Gly-bd"/>
</dbReference>
<dbReference type="GO" id="GO:0050906">
    <property type="term" value="P:detection of stimulus involved in sensory perception"/>
    <property type="evidence" value="ECO:0007669"/>
    <property type="project" value="UniProtKB-ARBA"/>
</dbReference>
<keyword evidence="9" id="KW-0675">Receptor</keyword>
<dbReference type="Pfam" id="PF00060">
    <property type="entry name" value="Lig_chan"/>
    <property type="match status" value="1"/>
</dbReference>
<dbReference type="Gene3D" id="1.10.287.70">
    <property type="match status" value="1"/>
</dbReference>
<evidence type="ECO:0000256" key="3">
    <source>
        <dbReference type="ARBA" id="ARBA00022448"/>
    </source>
</evidence>
<dbReference type="GO" id="GO:0015276">
    <property type="term" value="F:ligand-gated monoatomic ion channel activity"/>
    <property type="evidence" value="ECO:0007669"/>
    <property type="project" value="InterPro"/>
</dbReference>
<evidence type="ECO:0000256" key="6">
    <source>
        <dbReference type="ARBA" id="ARBA00022989"/>
    </source>
</evidence>
<reference evidence="15 16" key="1">
    <citation type="submission" date="2018-04" db="EMBL/GenBank/DDBJ databases">
        <authorList>
            <person name="Zhang X."/>
            <person name="Yuan J."/>
            <person name="Li F."/>
            <person name="Xiang J."/>
        </authorList>
    </citation>
    <scope>NUCLEOTIDE SEQUENCE [LARGE SCALE GENOMIC DNA]</scope>
    <source>
        <tissue evidence="15">Muscle</tissue>
    </source>
</reference>
<evidence type="ECO:0000256" key="12">
    <source>
        <dbReference type="ARBA" id="ARBA00023303"/>
    </source>
</evidence>
<comment type="similarity">
    <text evidence="2">Belongs to the glutamate-gated ion channel (TC 1.A.10.1) family.</text>
</comment>
<evidence type="ECO:0000313" key="15">
    <source>
        <dbReference type="EMBL" id="ROT63642.1"/>
    </source>
</evidence>
<keyword evidence="3" id="KW-0813">Transport</keyword>
<comment type="subcellular location">
    <subcellularLocation>
        <location evidence="1">Cell membrane</location>
        <topology evidence="1">Multi-pass membrane protein</topology>
    </subcellularLocation>
</comment>
<dbReference type="AlphaFoldDB" id="A0A3R7SJI6"/>
<protein>
    <recommendedName>
        <fullName evidence="14">Ionotropic glutamate receptor L-glutamate and glycine-binding domain-containing protein</fullName>
    </recommendedName>
</protein>
<name>A0A3R7SJI6_PENVA</name>
<organism evidence="15 16">
    <name type="scientific">Penaeus vannamei</name>
    <name type="common">Whiteleg shrimp</name>
    <name type="synonym">Litopenaeus vannamei</name>
    <dbReference type="NCBI Taxonomy" id="6689"/>
    <lineage>
        <taxon>Eukaryota</taxon>
        <taxon>Metazoa</taxon>
        <taxon>Ecdysozoa</taxon>
        <taxon>Arthropoda</taxon>
        <taxon>Crustacea</taxon>
        <taxon>Multicrustacea</taxon>
        <taxon>Malacostraca</taxon>
        <taxon>Eumalacostraca</taxon>
        <taxon>Eucarida</taxon>
        <taxon>Decapoda</taxon>
        <taxon>Dendrobranchiata</taxon>
        <taxon>Penaeoidea</taxon>
        <taxon>Penaeidae</taxon>
        <taxon>Penaeus</taxon>
    </lineage>
</organism>
<dbReference type="PANTHER" id="PTHR42643">
    <property type="entry name" value="IONOTROPIC RECEPTOR 20A-RELATED"/>
    <property type="match status" value="1"/>
</dbReference>
<keyword evidence="12" id="KW-0407">Ion channel</keyword>
<dbReference type="Proteomes" id="UP000283509">
    <property type="component" value="Unassembled WGS sequence"/>
</dbReference>
<evidence type="ECO:0000256" key="4">
    <source>
        <dbReference type="ARBA" id="ARBA00022475"/>
    </source>
</evidence>
<evidence type="ECO:0000256" key="13">
    <source>
        <dbReference type="SAM" id="Phobius"/>
    </source>
</evidence>
<sequence>MYCGAYSEGDGEVELQVAVPDSEGRVMLWEQYQVRPHLPTHLTRVGCWISRAQALKSGPSSLSLVPETGTDADEGLKDTSLAVSGPLGFLKDLPQDLHERSEGLRLLLGAGVLLGPREELASRRGDLDGTTLRCMADDFQPLTIPDYGPAGDYRVTGSFVDIMAILERSLNFTCSWSRPEDRAWGALQPDGTWNGMIGDLMADKGDVIVAISRTLPREEVVDFTLPLLLDRKRPTQTLSSPPLARHILVLRRPGTANSGISWSSYTQEFSSGAWAGAAMMVLFMGSCITLITRYSRSSGGHVPFTESILLILGAACQQGTKQDIQGTAGRIVLLTALLLGTVTYIHYTSFLISALSVNRLLLPFTTLAELTRVDSHQLMVLKSTVQEDVLKLSTNPVYQKAWANIQAGGEWGSVATNDVGFAKVLEGKNVYLTTESEYSYQYGGDSRILALTKEKYIAIFVSVAVTKKSQLKELFDNRL</sequence>
<keyword evidence="16" id="KW-1185">Reference proteome</keyword>
<evidence type="ECO:0000256" key="7">
    <source>
        <dbReference type="ARBA" id="ARBA00023065"/>
    </source>
</evidence>
<evidence type="ECO:0000256" key="1">
    <source>
        <dbReference type="ARBA" id="ARBA00004651"/>
    </source>
</evidence>
<dbReference type="OrthoDB" id="6347558at2759"/>
<evidence type="ECO:0000256" key="2">
    <source>
        <dbReference type="ARBA" id="ARBA00008685"/>
    </source>
</evidence>
<dbReference type="InterPro" id="IPR052192">
    <property type="entry name" value="Insect_Ionotropic_Sensory_Rcpt"/>
</dbReference>
<dbReference type="Pfam" id="PF10613">
    <property type="entry name" value="Lig_chan-Glu_bd"/>
    <property type="match status" value="1"/>
</dbReference>
<keyword evidence="10" id="KW-0325">Glycoprotein</keyword>
<dbReference type="InterPro" id="IPR001320">
    <property type="entry name" value="Iontro_rcpt_C"/>
</dbReference>
<dbReference type="Gene3D" id="3.40.190.10">
    <property type="entry name" value="Periplasmic binding protein-like II"/>
    <property type="match status" value="1"/>
</dbReference>
<evidence type="ECO:0000256" key="5">
    <source>
        <dbReference type="ARBA" id="ARBA00022692"/>
    </source>
</evidence>
<gene>
    <name evidence="15" type="ORF">C7M84_018466</name>
</gene>
<feature type="transmembrane region" description="Helical" evidence="13">
    <location>
        <begin position="273"/>
        <end position="291"/>
    </location>
</feature>
<reference evidence="15 16" key="2">
    <citation type="submission" date="2019-01" db="EMBL/GenBank/DDBJ databases">
        <title>The decoding of complex shrimp genome reveals the adaptation for benthos swimmer, frequently molting mechanism and breeding impact on genome.</title>
        <authorList>
            <person name="Sun Y."/>
            <person name="Gao Y."/>
            <person name="Yu Y."/>
        </authorList>
    </citation>
    <scope>NUCLEOTIDE SEQUENCE [LARGE SCALE GENOMIC DNA]</scope>
    <source>
        <tissue evidence="15">Muscle</tissue>
    </source>
</reference>